<dbReference type="InterPro" id="IPR053710">
    <property type="entry name" value="Arylamine_NAT_domain_sf"/>
</dbReference>
<comment type="caution">
    <text evidence="3">The sequence shown here is derived from an EMBL/GenBank/DDBJ whole genome shotgun (WGS) entry which is preliminary data.</text>
</comment>
<evidence type="ECO:0000313" key="3">
    <source>
        <dbReference type="EMBL" id="GLQ74400.1"/>
    </source>
</evidence>
<dbReference type="Gene3D" id="3.30.2140.20">
    <property type="match status" value="1"/>
</dbReference>
<gene>
    <name evidence="3" type="ORF">GCM10007932_37610</name>
</gene>
<dbReference type="RefSeq" id="WP_126608560.1">
    <property type="nucleotide sequence ID" value="NZ_AP025145.1"/>
</dbReference>
<dbReference type="InterPro" id="IPR038765">
    <property type="entry name" value="Papain-like_cys_pep_sf"/>
</dbReference>
<dbReference type="AlphaFoldDB" id="A0AAV5NUJ5"/>
<evidence type="ECO:0000313" key="4">
    <source>
        <dbReference type="Proteomes" id="UP001156690"/>
    </source>
</evidence>
<name>A0AAV5NUJ5_9VIBR</name>
<keyword evidence="4" id="KW-1185">Reference proteome</keyword>
<dbReference type="PANTHER" id="PTHR11786:SF0">
    <property type="entry name" value="ARYLAMINE N-ACETYLTRANSFERASE 4-RELATED"/>
    <property type="match status" value="1"/>
</dbReference>
<dbReference type="EMBL" id="BSNX01000055">
    <property type="protein sequence ID" value="GLQ74400.1"/>
    <property type="molecule type" value="Genomic_DNA"/>
</dbReference>
<dbReference type="SUPFAM" id="SSF54001">
    <property type="entry name" value="Cysteine proteinases"/>
    <property type="match status" value="1"/>
</dbReference>
<accession>A0AAV5NUJ5</accession>
<reference evidence="4" key="1">
    <citation type="journal article" date="2019" name="Int. J. Syst. Evol. Microbiol.">
        <title>The Global Catalogue of Microorganisms (GCM) 10K type strain sequencing project: providing services to taxonomists for standard genome sequencing and annotation.</title>
        <authorList>
            <consortium name="The Broad Institute Genomics Platform"/>
            <consortium name="The Broad Institute Genome Sequencing Center for Infectious Disease"/>
            <person name="Wu L."/>
            <person name="Ma J."/>
        </authorList>
    </citation>
    <scope>NUCLEOTIDE SEQUENCE [LARGE SCALE GENOMIC DNA]</scope>
    <source>
        <strain evidence="4">NBRC 15640</strain>
    </source>
</reference>
<dbReference type="PANTHER" id="PTHR11786">
    <property type="entry name" value="N-HYDROXYARYLAMINE O-ACETYLTRANSFERASE"/>
    <property type="match status" value="1"/>
</dbReference>
<evidence type="ECO:0000256" key="2">
    <source>
        <dbReference type="RuleBase" id="RU003452"/>
    </source>
</evidence>
<protein>
    <submittedName>
        <fullName evidence="3">Acetyltransferase</fullName>
    </submittedName>
</protein>
<sequence length="271" mass="30929">MLTETQKNQYLRRLGIDPMSMQAGAHSDKKSWLNVLHHAHLHNVPFENLDVVYGRKIELSKEAVFRKLIENEWGGFCYELNYGFYLLLSSLGFSVQLLSARVYGEKEDGEKGYGQEFDHLMLLVDLEGERVIADVGFGDSFLYPMPLSGGVHVEEGAQFRVKEEQGDLYLLSSDDNKTWQPQYCFTLTPRKFADFSEMASYHQTSPKSSFTQKSVCTIATPNGRVTLSDRKLITTESGVKSEYPVLYTLEHAKLLKKHFNVVFPESFSIEE</sequence>
<dbReference type="InterPro" id="IPR001447">
    <property type="entry name" value="Arylamine_N-AcTrfase"/>
</dbReference>
<dbReference type="Pfam" id="PF00797">
    <property type="entry name" value="Acetyltransf_2"/>
    <property type="match status" value="1"/>
</dbReference>
<dbReference type="PRINTS" id="PR01543">
    <property type="entry name" value="ANATRNSFRASE"/>
</dbReference>
<proteinExistence type="inferred from homology"/>
<comment type="similarity">
    <text evidence="1 2">Belongs to the arylamine N-acetyltransferase family.</text>
</comment>
<organism evidence="3 4">
    <name type="scientific">Vibrio penaeicida</name>
    <dbReference type="NCBI Taxonomy" id="104609"/>
    <lineage>
        <taxon>Bacteria</taxon>
        <taxon>Pseudomonadati</taxon>
        <taxon>Pseudomonadota</taxon>
        <taxon>Gammaproteobacteria</taxon>
        <taxon>Vibrionales</taxon>
        <taxon>Vibrionaceae</taxon>
        <taxon>Vibrio</taxon>
    </lineage>
</organism>
<dbReference type="Proteomes" id="UP001156690">
    <property type="component" value="Unassembled WGS sequence"/>
</dbReference>
<evidence type="ECO:0000256" key="1">
    <source>
        <dbReference type="ARBA" id="ARBA00006547"/>
    </source>
</evidence>
<dbReference type="GO" id="GO:0016407">
    <property type="term" value="F:acetyltransferase activity"/>
    <property type="evidence" value="ECO:0007669"/>
    <property type="project" value="InterPro"/>
</dbReference>